<evidence type="ECO:0000256" key="5">
    <source>
        <dbReference type="ARBA" id="ARBA00022727"/>
    </source>
</evidence>
<evidence type="ECO:0000256" key="1">
    <source>
        <dbReference type="ARBA" id="ARBA00009776"/>
    </source>
</evidence>
<dbReference type="Gene3D" id="3.40.50.300">
    <property type="entry name" value="P-loop containing nucleotide triphosphate hydrolases"/>
    <property type="match status" value="1"/>
</dbReference>
<evidence type="ECO:0000256" key="3">
    <source>
        <dbReference type="ARBA" id="ARBA00017144"/>
    </source>
</evidence>
<organism evidence="14 15">
    <name type="scientific">Desulfosoma caldarium</name>
    <dbReference type="NCBI Taxonomy" id="610254"/>
    <lineage>
        <taxon>Bacteria</taxon>
        <taxon>Pseudomonadati</taxon>
        <taxon>Thermodesulfobacteriota</taxon>
        <taxon>Syntrophobacteria</taxon>
        <taxon>Syntrophobacterales</taxon>
        <taxon>Syntrophobacteraceae</taxon>
        <taxon>Desulfosoma</taxon>
    </lineage>
</organism>
<dbReference type="InterPro" id="IPR027417">
    <property type="entry name" value="P-loop_NTPase"/>
</dbReference>
<dbReference type="GO" id="GO:0005829">
    <property type="term" value="C:cytosol"/>
    <property type="evidence" value="ECO:0007669"/>
    <property type="project" value="TreeGrafter"/>
</dbReference>
<keyword evidence="5 12" id="KW-0545">Nucleotide biosynthesis</keyword>
<name>A0A3N1VSX3_9BACT</name>
<dbReference type="InterPro" id="IPR018094">
    <property type="entry name" value="Thymidylate_kinase"/>
</dbReference>
<dbReference type="GO" id="GO:0006235">
    <property type="term" value="P:dTTP biosynthetic process"/>
    <property type="evidence" value="ECO:0007669"/>
    <property type="project" value="UniProtKB-UniRule"/>
</dbReference>
<keyword evidence="6 12" id="KW-0547">Nucleotide-binding</keyword>
<feature type="domain" description="Thymidylate kinase-like" evidence="13">
    <location>
        <begin position="15"/>
        <end position="204"/>
    </location>
</feature>
<dbReference type="CDD" id="cd01672">
    <property type="entry name" value="TMPK"/>
    <property type="match status" value="1"/>
</dbReference>
<accession>A0A3N1VSX3</accession>
<evidence type="ECO:0000313" key="15">
    <source>
        <dbReference type="Proteomes" id="UP000276223"/>
    </source>
</evidence>
<dbReference type="GO" id="GO:0006233">
    <property type="term" value="P:dTDP biosynthetic process"/>
    <property type="evidence" value="ECO:0007669"/>
    <property type="project" value="InterPro"/>
</dbReference>
<dbReference type="GO" id="GO:0006227">
    <property type="term" value="P:dUDP biosynthetic process"/>
    <property type="evidence" value="ECO:0007669"/>
    <property type="project" value="TreeGrafter"/>
</dbReference>
<evidence type="ECO:0000256" key="9">
    <source>
        <dbReference type="ARBA" id="ARBA00029962"/>
    </source>
</evidence>
<evidence type="ECO:0000256" key="12">
    <source>
        <dbReference type="HAMAP-Rule" id="MF_00165"/>
    </source>
</evidence>
<protein>
    <recommendedName>
        <fullName evidence="3 12">Thymidylate kinase</fullName>
        <ecNumber evidence="2 12">2.7.4.9</ecNumber>
    </recommendedName>
    <alternativeName>
        <fullName evidence="9 12">dTMP kinase</fullName>
    </alternativeName>
</protein>
<dbReference type="EC" id="2.7.4.9" evidence="2 12"/>
<keyword evidence="8 12" id="KW-0067">ATP-binding</keyword>
<feature type="binding site" evidence="12">
    <location>
        <begin position="17"/>
        <end position="24"/>
    </location>
    <ligand>
        <name>ATP</name>
        <dbReference type="ChEBI" id="CHEBI:30616"/>
    </ligand>
</feature>
<dbReference type="Proteomes" id="UP000276223">
    <property type="component" value="Unassembled WGS sequence"/>
</dbReference>
<dbReference type="NCBIfam" id="TIGR00041">
    <property type="entry name" value="DTMP_kinase"/>
    <property type="match status" value="1"/>
</dbReference>
<evidence type="ECO:0000259" key="13">
    <source>
        <dbReference type="Pfam" id="PF02223"/>
    </source>
</evidence>
<comment type="function">
    <text evidence="11 12">Phosphorylation of dTMP to form dTDP in both de novo and salvage pathways of dTTP synthesis.</text>
</comment>
<keyword evidence="7 12" id="KW-0418">Kinase</keyword>
<dbReference type="PANTHER" id="PTHR10344">
    <property type="entry name" value="THYMIDYLATE KINASE"/>
    <property type="match status" value="1"/>
</dbReference>
<evidence type="ECO:0000256" key="10">
    <source>
        <dbReference type="ARBA" id="ARBA00048743"/>
    </source>
</evidence>
<evidence type="ECO:0000256" key="4">
    <source>
        <dbReference type="ARBA" id="ARBA00022679"/>
    </source>
</evidence>
<dbReference type="PANTHER" id="PTHR10344:SF4">
    <property type="entry name" value="UMP-CMP KINASE 2, MITOCHONDRIAL"/>
    <property type="match status" value="1"/>
</dbReference>
<evidence type="ECO:0000256" key="7">
    <source>
        <dbReference type="ARBA" id="ARBA00022777"/>
    </source>
</evidence>
<gene>
    <name evidence="12" type="primary">tmk</name>
    <name evidence="14" type="ORF">EDC27_0579</name>
</gene>
<comment type="caution">
    <text evidence="14">The sequence shown here is derived from an EMBL/GenBank/DDBJ whole genome shotgun (WGS) entry which is preliminary data.</text>
</comment>
<dbReference type="EMBL" id="RJVA01000009">
    <property type="protein sequence ID" value="ROR03312.1"/>
    <property type="molecule type" value="Genomic_DNA"/>
</dbReference>
<evidence type="ECO:0000256" key="2">
    <source>
        <dbReference type="ARBA" id="ARBA00012980"/>
    </source>
</evidence>
<dbReference type="Pfam" id="PF02223">
    <property type="entry name" value="Thymidylate_kin"/>
    <property type="match status" value="1"/>
</dbReference>
<dbReference type="RefSeq" id="WP_123289098.1">
    <property type="nucleotide sequence ID" value="NZ_RJVA01000009.1"/>
</dbReference>
<comment type="similarity">
    <text evidence="1 12">Belongs to the thymidylate kinase family.</text>
</comment>
<dbReference type="FunFam" id="3.40.50.300:FF:000225">
    <property type="entry name" value="Thymidylate kinase"/>
    <property type="match status" value="1"/>
</dbReference>
<reference evidence="14 15" key="1">
    <citation type="submission" date="2018-11" db="EMBL/GenBank/DDBJ databases">
        <title>Genomic Encyclopedia of Type Strains, Phase IV (KMG-IV): sequencing the most valuable type-strain genomes for metagenomic binning, comparative biology and taxonomic classification.</title>
        <authorList>
            <person name="Goeker M."/>
        </authorList>
    </citation>
    <scope>NUCLEOTIDE SEQUENCE [LARGE SCALE GENOMIC DNA]</scope>
    <source>
        <strain evidence="14 15">DSM 22027</strain>
    </source>
</reference>
<dbReference type="InterPro" id="IPR039430">
    <property type="entry name" value="Thymidylate_kin-like_dom"/>
</dbReference>
<dbReference type="OrthoDB" id="9774907at2"/>
<dbReference type="AlphaFoldDB" id="A0A3N1VSX3"/>
<evidence type="ECO:0000256" key="11">
    <source>
        <dbReference type="ARBA" id="ARBA00057735"/>
    </source>
</evidence>
<dbReference type="HAMAP" id="MF_00165">
    <property type="entry name" value="Thymidylate_kinase"/>
    <property type="match status" value="1"/>
</dbReference>
<evidence type="ECO:0000313" key="14">
    <source>
        <dbReference type="EMBL" id="ROR03312.1"/>
    </source>
</evidence>
<dbReference type="GO" id="GO:0004798">
    <property type="term" value="F:dTMP kinase activity"/>
    <property type="evidence" value="ECO:0007669"/>
    <property type="project" value="UniProtKB-UniRule"/>
</dbReference>
<comment type="catalytic activity">
    <reaction evidence="10 12">
        <text>dTMP + ATP = dTDP + ADP</text>
        <dbReference type="Rhea" id="RHEA:13517"/>
        <dbReference type="ChEBI" id="CHEBI:30616"/>
        <dbReference type="ChEBI" id="CHEBI:58369"/>
        <dbReference type="ChEBI" id="CHEBI:63528"/>
        <dbReference type="ChEBI" id="CHEBI:456216"/>
        <dbReference type="EC" id="2.7.4.9"/>
    </reaction>
</comment>
<keyword evidence="15" id="KW-1185">Reference proteome</keyword>
<sequence>MTMHESFALGVFLSVEGLDGSGKTTILPHVRRWIEERGHSVRLIREPGGTKLGERIRELLLDPGLAPMDPWAEVCLYVASQAQQVRDIIVPCLEQGIWVLADRFRDATVAYQGWGRELGADRVKDLQDLVLGPLFPHLTVLLDCDVAVAWHRVAKRATSRDRLEQEARPFMEKVRQGYLDLARQYPQRFVVIDATQPLAKVFQDVTAVLEATWTSGLSGGRGGM</sequence>
<dbReference type="SUPFAM" id="SSF52540">
    <property type="entry name" value="P-loop containing nucleoside triphosphate hydrolases"/>
    <property type="match status" value="1"/>
</dbReference>
<dbReference type="GO" id="GO:0005524">
    <property type="term" value="F:ATP binding"/>
    <property type="evidence" value="ECO:0007669"/>
    <property type="project" value="UniProtKB-UniRule"/>
</dbReference>
<evidence type="ECO:0000256" key="8">
    <source>
        <dbReference type="ARBA" id="ARBA00022840"/>
    </source>
</evidence>
<proteinExistence type="inferred from homology"/>
<keyword evidence="4 12" id="KW-0808">Transferase</keyword>
<evidence type="ECO:0000256" key="6">
    <source>
        <dbReference type="ARBA" id="ARBA00022741"/>
    </source>
</evidence>